<feature type="compositionally biased region" description="Low complexity" evidence="1">
    <location>
        <begin position="180"/>
        <end position="189"/>
    </location>
</feature>
<keyword evidence="6" id="KW-1185">Reference proteome</keyword>
<proteinExistence type="predicted"/>
<feature type="transmembrane region" description="Helical" evidence="2">
    <location>
        <begin position="12"/>
        <end position="32"/>
    </location>
</feature>
<dbReference type="InterPro" id="IPR052955">
    <property type="entry name" value="UPF0703_membrane_permease"/>
</dbReference>
<dbReference type="PANTHER" id="PTHR40047">
    <property type="entry name" value="UPF0703 PROTEIN YCGQ"/>
    <property type="match status" value="1"/>
</dbReference>
<dbReference type="RefSeq" id="WP_116062170.1">
    <property type="nucleotide sequence ID" value="NZ_QRDZ01000015.1"/>
</dbReference>
<accession>A0A3D9JPR9</accession>
<feature type="domain" description="DUF1980" evidence="3">
    <location>
        <begin position="14"/>
        <end position="124"/>
    </location>
</feature>
<gene>
    <name evidence="5" type="ORF">DFP98_11551</name>
</gene>
<dbReference type="Pfam" id="PF09323">
    <property type="entry name" value="DUF1980"/>
    <property type="match status" value="1"/>
</dbReference>
<evidence type="ECO:0000313" key="5">
    <source>
        <dbReference type="EMBL" id="RED75436.1"/>
    </source>
</evidence>
<reference evidence="5 6" key="1">
    <citation type="submission" date="2018-07" db="EMBL/GenBank/DDBJ databases">
        <title>Genomic Encyclopedia of Type Strains, Phase III (KMG-III): the genomes of soil and plant-associated and newly described type strains.</title>
        <authorList>
            <person name="Whitman W."/>
        </authorList>
    </citation>
    <scope>NUCLEOTIDE SEQUENCE [LARGE SCALE GENOMIC DNA]</scope>
    <source>
        <strain evidence="5 6">CECT 7287</strain>
    </source>
</reference>
<dbReference type="Proteomes" id="UP000256977">
    <property type="component" value="Unassembled WGS sequence"/>
</dbReference>
<dbReference type="AlphaFoldDB" id="A0A3D9JPR9"/>
<evidence type="ECO:0000256" key="1">
    <source>
        <dbReference type="SAM" id="MobiDB-lite"/>
    </source>
</evidence>
<evidence type="ECO:0000313" key="6">
    <source>
        <dbReference type="Proteomes" id="UP000256977"/>
    </source>
</evidence>
<evidence type="ECO:0000256" key="2">
    <source>
        <dbReference type="SAM" id="Phobius"/>
    </source>
</evidence>
<keyword evidence="2" id="KW-0472">Membrane</keyword>
<dbReference type="InterPro" id="IPR015402">
    <property type="entry name" value="DUF1980"/>
</dbReference>
<dbReference type="OrthoDB" id="9770408at2"/>
<dbReference type="Pfam" id="PF21537">
    <property type="entry name" value="DUF1980_C"/>
    <property type="match status" value="1"/>
</dbReference>
<evidence type="ECO:0000259" key="4">
    <source>
        <dbReference type="Pfam" id="PF21537"/>
    </source>
</evidence>
<evidence type="ECO:0000259" key="3">
    <source>
        <dbReference type="Pfam" id="PF09323"/>
    </source>
</evidence>
<name>A0A3D9JPR9_9BACL</name>
<comment type="caution">
    <text evidence="5">The sequence shown here is derived from an EMBL/GenBank/DDBJ whole genome shotgun (WGS) entry which is preliminary data.</text>
</comment>
<dbReference type="EMBL" id="QRDZ01000015">
    <property type="protein sequence ID" value="RED75436.1"/>
    <property type="molecule type" value="Genomic_DNA"/>
</dbReference>
<dbReference type="PANTHER" id="PTHR40047:SF1">
    <property type="entry name" value="UPF0703 PROTEIN YCGQ"/>
    <property type="match status" value="1"/>
</dbReference>
<keyword evidence="2" id="KW-0812">Transmembrane</keyword>
<dbReference type="InterPro" id="IPR048493">
    <property type="entry name" value="DUF1980_N"/>
</dbReference>
<organism evidence="5 6">
    <name type="scientific">Cohnella phaseoli</name>
    <dbReference type="NCBI Taxonomy" id="456490"/>
    <lineage>
        <taxon>Bacteria</taxon>
        <taxon>Bacillati</taxon>
        <taxon>Bacillota</taxon>
        <taxon>Bacilli</taxon>
        <taxon>Bacillales</taxon>
        <taxon>Paenibacillaceae</taxon>
        <taxon>Cohnella</taxon>
    </lineage>
</organism>
<dbReference type="NCBIfam" id="TIGR03943">
    <property type="entry name" value="TIGR03943 family putative permease subunit"/>
    <property type="match status" value="1"/>
</dbReference>
<feature type="domain" description="DUF1980" evidence="4">
    <location>
        <begin position="205"/>
        <end position="338"/>
    </location>
</feature>
<keyword evidence="2" id="KW-1133">Transmembrane helix</keyword>
<sequence length="349" mass="37684">MSKSTVLAFHYAARAIVLTGFALLIVHLVRSGNLNLYIAERMQFIVKLSALGLYAVAAQQLYSAIRAFFEKESHGPDCGCQHEMPASWGKSLLLYGWFALPLLIGYAVPDGLLGSSMASAKGVQFAPQTTVVSEPRGGRASEPAPSPELPVPSASESYVDTPAPTASKPAAEPKSTAQESSSPGSAAAAPDRELSPEELDLLFPSDNFTEAYAAYGKKLYSRDLIHVTPKWYIETLTTIDLYRDAFLGKTIEISGFVYREAGMGPKQFGVSRFAINCCSADASPYGVMAKFGHADTLETDEWVSVTGTLGTTSYNDIDIIQIDITKVVKIPAPEDPYVSPDFDFGLEQR</sequence>
<protein>
    <submittedName>
        <fullName evidence="5">Putative repeat protein (TIGR03943 family)</fullName>
    </submittedName>
</protein>
<feature type="region of interest" description="Disordered" evidence="1">
    <location>
        <begin position="129"/>
        <end position="192"/>
    </location>
</feature>
<dbReference type="InterPro" id="IPR048447">
    <property type="entry name" value="DUF1980_C"/>
</dbReference>